<feature type="chain" id="PRO_5038382138" description="L,D-TPase catalytic domain-containing protein" evidence="7">
    <location>
        <begin position="26"/>
        <end position="197"/>
    </location>
</feature>
<dbReference type="PROSITE" id="PS52029">
    <property type="entry name" value="LD_TPASE"/>
    <property type="match status" value="1"/>
</dbReference>
<evidence type="ECO:0000256" key="3">
    <source>
        <dbReference type="ARBA" id="ARBA00022960"/>
    </source>
</evidence>
<keyword evidence="10" id="KW-1185">Reference proteome</keyword>
<evidence type="ECO:0000256" key="5">
    <source>
        <dbReference type="ARBA" id="ARBA00023316"/>
    </source>
</evidence>
<proteinExistence type="predicted"/>
<comment type="pathway">
    <text evidence="1 6">Cell wall biogenesis; peptidoglycan biosynthesis.</text>
</comment>
<evidence type="ECO:0000256" key="7">
    <source>
        <dbReference type="SAM" id="SignalP"/>
    </source>
</evidence>
<protein>
    <recommendedName>
        <fullName evidence="8">L,D-TPase catalytic domain-containing protein</fullName>
    </recommendedName>
</protein>
<dbReference type="GO" id="GO:0016740">
    <property type="term" value="F:transferase activity"/>
    <property type="evidence" value="ECO:0007669"/>
    <property type="project" value="UniProtKB-KW"/>
</dbReference>
<organism evidence="9 10">
    <name type="scientific">Streptomyces roseolilacinus</name>
    <dbReference type="NCBI Taxonomy" id="66904"/>
    <lineage>
        <taxon>Bacteria</taxon>
        <taxon>Bacillati</taxon>
        <taxon>Actinomycetota</taxon>
        <taxon>Actinomycetes</taxon>
        <taxon>Kitasatosporales</taxon>
        <taxon>Streptomycetaceae</taxon>
        <taxon>Streptomyces</taxon>
    </lineage>
</organism>
<reference evidence="9" key="2">
    <citation type="submission" date="2020-09" db="EMBL/GenBank/DDBJ databases">
        <authorList>
            <person name="Sun Q."/>
            <person name="Ohkuma M."/>
        </authorList>
    </citation>
    <scope>NUCLEOTIDE SEQUENCE</scope>
    <source>
        <strain evidence="9">JCM 4335</strain>
    </source>
</reference>
<reference evidence="9" key="1">
    <citation type="journal article" date="2014" name="Int. J. Syst. Evol. Microbiol.">
        <title>Complete genome sequence of Corynebacterium casei LMG S-19264T (=DSM 44701T), isolated from a smear-ripened cheese.</title>
        <authorList>
            <consortium name="US DOE Joint Genome Institute (JGI-PGF)"/>
            <person name="Walter F."/>
            <person name="Albersmeier A."/>
            <person name="Kalinowski J."/>
            <person name="Ruckert C."/>
        </authorList>
    </citation>
    <scope>NUCLEOTIDE SEQUENCE</scope>
    <source>
        <strain evidence="9">JCM 4335</strain>
    </source>
</reference>
<gene>
    <name evidence="9" type="ORF">GCM10010249_29380</name>
</gene>
<dbReference type="Gene3D" id="2.40.440.10">
    <property type="entry name" value="L,D-transpeptidase catalytic domain-like"/>
    <property type="match status" value="1"/>
</dbReference>
<keyword evidence="4 6" id="KW-0573">Peptidoglycan synthesis</keyword>
<feature type="domain" description="L,D-TPase catalytic" evidence="8">
    <location>
        <begin position="51"/>
        <end position="197"/>
    </location>
</feature>
<name>A0A918B3Q0_9ACTN</name>
<keyword evidence="3 6" id="KW-0133">Cell shape</keyword>
<dbReference type="InterPro" id="IPR005490">
    <property type="entry name" value="LD_TPept_cat_dom"/>
</dbReference>
<evidence type="ECO:0000256" key="1">
    <source>
        <dbReference type="ARBA" id="ARBA00004752"/>
    </source>
</evidence>
<dbReference type="SUPFAM" id="SSF141523">
    <property type="entry name" value="L,D-transpeptidase catalytic domain-like"/>
    <property type="match status" value="1"/>
</dbReference>
<keyword evidence="5 6" id="KW-0961">Cell wall biogenesis/degradation</keyword>
<evidence type="ECO:0000256" key="6">
    <source>
        <dbReference type="PROSITE-ProRule" id="PRU01373"/>
    </source>
</evidence>
<evidence type="ECO:0000259" key="8">
    <source>
        <dbReference type="PROSITE" id="PS52029"/>
    </source>
</evidence>
<evidence type="ECO:0000313" key="10">
    <source>
        <dbReference type="Proteomes" id="UP000654123"/>
    </source>
</evidence>
<dbReference type="Proteomes" id="UP000654123">
    <property type="component" value="Unassembled WGS sequence"/>
</dbReference>
<feature type="signal peptide" evidence="7">
    <location>
        <begin position="1"/>
        <end position="25"/>
    </location>
</feature>
<evidence type="ECO:0000256" key="2">
    <source>
        <dbReference type="ARBA" id="ARBA00022679"/>
    </source>
</evidence>
<dbReference type="Pfam" id="PF03734">
    <property type="entry name" value="YkuD"/>
    <property type="match status" value="1"/>
</dbReference>
<dbReference type="EMBL" id="BMSV01000005">
    <property type="protein sequence ID" value="GGQ09005.1"/>
    <property type="molecule type" value="Genomic_DNA"/>
</dbReference>
<comment type="caution">
    <text evidence="9">The sequence shown here is derived from an EMBL/GenBank/DDBJ whole genome shotgun (WGS) entry which is preliminary data.</text>
</comment>
<sequence>MSVMSYLGFRSAAIGAGVVSLLAGAVATAPVGSAASARPGEAAAVTTLEFTRNSGDPLNSRLAVVRGGRTVAVFRAGSGLGAGHPEGRNECARSKGWLPAGTYSVGARTTRYDGRVIKGYAIPLSDKTCKDGRTPRTELFIHSEMTRTGGQGRTEGQRWDGVKDYKSAGCIKLAPQDVKELFRVLGQGSAPKRLTVR</sequence>
<evidence type="ECO:0000256" key="4">
    <source>
        <dbReference type="ARBA" id="ARBA00022984"/>
    </source>
</evidence>
<evidence type="ECO:0000313" key="9">
    <source>
        <dbReference type="EMBL" id="GGQ09005.1"/>
    </source>
</evidence>
<dbReference type="AlphaFoldDB" id="A0A918B3Q0"/>
<dbReference type="CDD" id="cd16913">
    <property type="entry name" value="YkuD_like"/>
    <property type="match status" value="1"/>
</dbReference>
<dbReference type="InterPro" id="IPR038063">
    <property type="entry name" value="Transpep_catalytic_dom"/>
</dbReference>
<dbReference type="GO" id="GO:0071555">
    <property type="term" value="P:cell wall organization"/>
    <property type="evidence" value="ECO:0007669"/>
    <property type="project" value="UniProtKB-UniRule"/>
</dbReference>
<keyword evidence="2" id="KW-0808">Transferase</keyword>
<accession>A0A918B3Q0</accession>
<feature type="active site" description="Nucleophile" evidence="6">
    <location>
        <position position="170"/>
    </location>
</feature>
<keyword evidence="7" id="KW-0732">Signal</keyword>
<dbReference type="GO" id="GO:0008360">
    <property type="term" value="P:regulation of cell shape"/>
    <property type="evidence" value="ECO:0007669"/>
    <property type="project" value="UniProtKB-UniRule"/>
</dbReference>
<feature type="active site" description="Proton donor/acceptor" evidence="6">
    <location>
        <position position="142"/>
    </location>
</feature>
<dbReference type="GO" id="GO:0009252">
    <property type="term" value="P:peptidoglycan biosynthetic process"/>
    <property type="evidence" value="ECO:0007669"/>
    <property type="project" value="UniProtKB-KW"/>
</dbReference>
<dbReference type="RefSeq" id="WP_189533779.1">
    <property type="nucleotide sequence ID" value="NZ_BMSV01000005.1"/>
</dbReference>